<dbReference type="RefSeq" id="XP_037213733.1">
    <property type="nucleotide sequence ID" value="XM_037369737.1"/>
</dbReference>
<reference evidence="1" key="1">
    <citation type="submission" date="2020-05" db="EMBL/GenBank/DDBJ databases">
        <title>Mycena genomes resolve the evolution of fungal bioluminescence.</title>
        <authorList>
            <person name="Tsai I.J."/>
        </authorList>
    </citation>
    <scope>NUCLEOTIDE SEQUENCE</scope>
    <source>
        <strain evidence="1">171206Taipei</strain>
    </source>
</reference>
<organism evidence="1 2">
    <name type="scientific">Mycena indigotica</name>
    <dbReference type="NCBI Taxonomy" id="2126181"/>
    <lineage>
        <taxon>Eukaryota</taxon>
        <taxon>Fungi</taxon>
        <taxon>Dikarya</taxon>
        <taxon>Basidiomycota</taxon>
        <taxon>Agaricomycotina</taxon>
        <taxon>Agaricomycetes</taxon>
        <taxon>Agaricomycetidae</taxon>
        <taxon>Agaricales</taxon>
        <taxon>Marasmiineae</taxon>
        <taxon>Mycenaceae</taxon>
        <taxon>Mycena</taxon>
    </lineage>
</organism>
<dbReference type="AlphaFoldDB" id="A0A8H6S2K6"/>
<dbReference type="GeneID" id="59352253"/>
<comment type="caution">
    <text evidence="1">The sequence shown here is derived from an EMBL/GenBank/DDBJ whole genome shotgun (WGS) entry which is preliminary data.</text>
</comment>
<proteinExistence type="predicted"/>
<evidence type="ECO:0000313" key="1">
    <source>
        <dbReference type="EMBL" id="KAF7290155.1"/>
    </source>
</evidence>
<dbReference type="Proteomes" id="UP000636479">
    <property type="component" value="Unassembled WGS sequence"/>
</dbReference>
<protein>
    <submittedName>
        <fullName evidence="1">Uncharacterized protein</fullName>
    </submittedName>
</protein>
<evidence type="ECO:0000313" key="2">
    <source>
        <dbReference type="Proteomes" id="UP000636479"/>
    </source>
</evidence>
<accession>A0A8H6S2K6</accession>
<keyword evidence="2" id="KW-1185">Reference proteome</keyword>
<gene>
    <name evidence="1" type="ORF">MIND_01328700</name>
</gene>
<sequence>MDSRRASFLGEGLLDPATSTLLVCEALAQTPRGQQSEVLSLLPRPLDARCVDVKLEFIVARIGEGATCAGNQETGEEAEQTATSNLTCGSLGLRSSIISACRAGASNRAILLHNKRLQREPAEHAIVLSPSSMVDTRSFLEYEPITFWFGPSFIVLALLPLSSNPWTVWGFRSPTSRYIHLSDFLIYPIRVARR</sequence>
<name>A0A8H6S2K6_9AGAR</name>
<dbReference type="EMBL" id="JACAZF010000015">
    <property type="protein sequence ID" value="KAF7290155.1"/>
    <property type="molecule type" value="Genomic_DNA"/>
</dbReference>